<protein>
    <submittedName>
        <fullName evidence="1">Uncharacterized protein</fullName>
    </submittedName>
</protein>
<gene>
    <name evidence="1" type="ORF">BV22DRAFT_422645</name>
</gene>
<evidence type="ECO:0000313" key="1">
    <source>
        <dbReference type="EMBL" id="KAH7925647.1"/>
    </source>
</evidence>
<sequence length="378" mass="40691">MVSFQCQACGDVIKKPKLDQHHGRCGAGFDCIDCHTSFLTPASYKGHTQCISEAEKYQKALYKGPKVNAIRGGRGGGRGGGVYQAQRRPIPNQATGANDTPLGTPSRMSPVTTPPIVSPPPAPASRPVTEGNPQSLQTPAPDEKRKPKKKMATVDAKEQVQAPVNSTAIEPASTSIPSSPVKPLGESTDTPKKKKSKKDKKSKNVQVEGADEAKMDVDGDSAPVPEGKQEKKRKRKSKAANVEAVEAPDQQGKKSEKENNTAEDESLQSKGEEKSKKRKRSGEEGDENAGEVAVAEKKKRKDKSKKAEKDADMSAADQSQKSEVKAEEKHDGSKRMDPDAMDICEDAAAPTKEKKKEKKEKKEKKSKKLKGSGDANAV</sequence>
<name>A0ACB8BJD4_9AGAM</name>
<evidence type="ECO:0000313" key="2">
    <source>
        <dbReference type="Proteomes" id="UP000790709"/>
    </source>
</evidence>
<accession>A0ACB8BJD4</accession>
<comment type="caution">
    <text evidence="1">The sequence shown here is derived from an EMBL/GenBank/DDBJ whole genome shotgun (WGS) entry which is preliminary data.</text>
</comment>
<organism evidence="1 2">
    <name type="scientific">Leucogyrophana mollusca</name>
    <dbReference type="NCBI Taxonomy" id="85980"/>
    <lineage>
        <taxon>Eukaryota</taxon>
        <taxon>Fungi</taxon>
        <taxon>Dikarya</taxon>
        <taxon>Basidiomycota</taxon>
        <taxon>Agaricomycotina</taxon>
        <taxon>Agaricomycetes</taxon>
        <taxon>Agaricomycetidae</taxon>
        <taxon>Boletales</taxon>
        <taxon>Boletales incertae sedis</taxon>
        <taxon>Leucogyrophana</taxon>
    </lineage>
</organism>
<dbReference type="Proteomes" id="UP000790709">
    <property type="component" value="Unassembled WGS sequence"/>
</dbReference>
<reference evidence="1" key="1">
    <citation type="journal article" date="2021" name="New Phytol.">
        <title>Evolutionary innovations through gain and loss of genes in the ectomycorrhizal Boletales.</title>
        <authorList>
            <person name="Wu G."/>
            <person name="Miyauchi S."/>
            <person name="Morin E."/>
            <person name="Kuo A."/>
            <person name="Drula E."/>
            <person name="Varga T."/>
            <person name="Kohler A."/>
            <person name="Feng B."/>
            <person name="Cao Y."/>
            <person name="Lipzen A."/>
            <person name="Daum C."/>
            <person name="Hundley H."/>
            <person name="Pangilinan J."/>
            <person name="Johnson J."/>
            <person name="Barry K."/>
            <person name="LaButti K."/>
            <person name="Ng V."/>
            <person name="Ahrendt S."/>
            <person name="Min B."/>
            <person name="Choi I.G."/>
            <person name="Park H."/>
            <person name="Plett J.M."/>
            <person name="Magnuson J."/>
            <person name="Spatafora J.W."/>
            <person name="Nagy L.G."/>
            <person name="Henrissat B."/>
            <person name="Grigoriev I.V."/>
            <person name="Yang Z.L."/>
            <person name="Xu J."/>
            <person name="Martin F.M."/>
        </authorList>
    </citation>
    <scope>NUCLEOTIDE SEQUENCE</scope>
    <source>
        <strain evidence="1">KUC20120723A-06</strain>
    </source>
</reference>
<proteinExistence type="predicted"/>
<keyword evidence="2" id="KW-1185">Reference proteome</keyword>
<dbReference type="EMBL" id="MU266398">
    <property type="protein sequence ID" value="KAH7925647.1"/>
    <property type="molecule type" value="Genomic_DNA"/>
</dbReference>